<evidence type="ECO:0000313" key="1">
    <source>
        <dbReference type="EMBL" id="CAI9549283.1"/>
    </source>
</evidence>
<comment type="caution">
    <text evidence="1">The sequence shown here is derived from an EMBL/GenBank/DDBJ whole genome shotgun (WGS) entry which is preliminary data.</text>
</comment>
<dbReference type="EMBL" id="CATNWA010005062">
    <property type="protein sequence ID" value="CAI9549283.1"/>
    <property type="molecule type" value="Genomic_DNA"/>
</dbReference>
<accession>A0ABN9BNX4</accession>
<proteinExistence type="predicted"/>
<dbReference type="Proteomes" id="UP001162483">
    <property type="component" value="Unassembled WGS sequence"/>
</dbReference>
<sequence>MSPARRNLLHWGRCNSNIYTEVLNLPQSTSKYVDIASCVSGISLLFLL</sequence>
<keyword evidence="2" id="KW-1185">Reference proteome</keyword>
<name>A0ABN9BNX4_9NEOB</name>
<evidence type="ECO:0000313" key="2">
    <source>
        <dbReference type="Proteomes" id="UP001162483"/>
    </source>
</evidence>
<reference evidence="1" key="1">
    <citation type="submission" date="2023-05" db="EMBL/GenBank/DDBJ databases">
        <authorList>
            <person name="Stuckert A."/>
        </authorList>
    </citation>
    <scope>NUCLEOTIDE SEQUENCE</scope>
</reference>
<protein>
    <submittedName>
        <fullName evidence="1">Uncharacterized protein</fullName>
    </submittedName>
</protein>
<gene>
    <name evidence="1" type="ORF">SPARVUS_LOCUS3319022</name>
</gene>
<organism evidence="1 2">
    <name type="scientific">Staurois parvus</name>
    <dbReference type="NCBI Taxonomy" id="386267"/>
    <lineage>
        <taxon>Eukaryota</taxon>
        <taxon>Metazoa</taxon>
        <taxon>Chordata</taxon>
        <taxon>Craniata</taxon>
        <taxon>Vertebrata</taxon>
        <taxon>Euteleostomi</taxon>
        <taxon>Amphibia</taxon>
        <taxon>Batrachia</taxon>
        <taxon>Anura</taxon>
        <taxon>Neobatrachia</taxon>
        <taxon>Ranoidea</taxon>
        <taxon>Ranidae</taxon>
        <taxon>Staurois</taxon>
    </lineage>
</organism>